<dbReference type="Pfam" id="PF07228">
    <property type="entry name" value="SpoIIE"/>
    <property type="match status" value="1"/>
</dbReference>
<feature type="domain" description="Response regulatory" evidence="4">
    <location>
        <begin position="24"/>
        <end position="140"/>
    </location>
</feature>
<keyword evidence="1" id="KW-0378">Hydrolase</keyword>
<accession>A0A1G9I9I7</accession>
<dbReference type="Proteomes" id="UP000199555">
    <property type="component" value="Unassembled WGS sequence"/>
</dbReference>
<dbReference type="SMART" id="SM00448">
    <property type="entry name" value="REC"/>
    <property type="match status" value="1"/>
</dbReference>
<dbReference type="InterPro" id="IPR052016">
    <property type="entry name" value="Bact_Sigma-Reg"/>
</dbReference>
<gene>
    <name evidence="5" type="ORF">SAMN04487971_107197</name>
</gene>
<keyword evidence="6" id="KW-1185">Reference proteome</keyword>
<evidence type="ECO:0000313" key="6">
    <source>
        <dbReference type="Proteomes" id="UP000199555"/>
    </source>
</evidence>
<dbReference type="InterPro" id="IPR011006">
    <property type="entry name" value="CheY-like_superfamily"/>
</dbReference>
<keyword evidence="3" id="KW-0175">Coiled coil</keyword>
<dbReference type="SUPFAM" id="SSF81606">
    <property type="entry name" value="PP2C-like"/>
    <property type="match status" value="1"/>
</dbReference>
<evidence type="ECO:0000313" key="5">
    <source>
        <dbReference type="EMBL" id="SDL21889.1"/>
    </source>
</evidence>
<name>A0A1G9I9I7_9RHOB</name>
<dbReference type="PANTHER" id="PTHR43156:SF2">
    <property type="entry name" value="STAGE II SPORULATION PROTEIN E"/>
    <property type="match status" value="1"/>
</dbReference>
<dbReference type="InterPro" id="IPR001932">
    <property type="entry name" value="PPM-type_phosphatase-like_dom"/>
</dbReference>
<protein>
    <submittedName>
        <fullName evidence="5">Serine phosphatase RsbU, regulator of sigma subunit</fullName>
    </submittedName>
</protein>
<dbReference type="SMART" id="SM00331">
    <property type="entry name" value="PP2C_SIG"/>
    <property type="match status" value="1"/>
</dbReference>
<evidence type="ECO:0000256" key="2">
    <source>
        <dbReference type="PROSITE-ProRule" id="PRU00169"/>
    </source>
</evidence>
<evidence type="ECO:0000256" key="3">
    <source>
        <dbReference type="SAM" id="Coils"/>
    </source>
</evidence>
<organism evidence="5 6">
    <name type="scientific">Paracoccus chinensis</name>
    <dbReference type="NCBI Taxonomy" id="525640"/>
    <lineage>
        <taxon>Bacteria</taxon>
        <taxon>Pseudomonadati</taxon>
        <taxon>Pseudomonadota</taxon>
        <taxon>Alphaproteobacteria</taxon>
        <taxon>Rhodobacterales</taxon>
        <taxon>Paracoccaceae</taxon>
        <taxon>Paracoccus</taxon>
    </lineage>
</organism>
<dbReference type="Pfam" id="PF00072">
    <property type="entry name" value="Response_reg"/>
    <property type="match status" value="1"/>
</dbReference>
<sequence length="423" mass="45358">MRQSNRSPSSSTPARAAGHRAKRLVLLADGSQAHRRMLSGQLERAGYRVVEAADGATALKICREQHPDLILSDSLLMNLSGLELCRAHRDIVRQGYGYFILLTSSTERADIAVALGAGADDFLVKPISSAELLARIRAAERVLDMHDDLTAANRELQSALERLNEAQEQMTAELREARKLQQAMIRERQRSFGPFRVSLLMRPAGMIGGDFVGFHPLDDHAVGLHAVDVSGHGVASALLTARLAAQIDGLAQDRNLSPAGLVSALNDMMLDGPLTDAYLTMVYARLDLQAHRLRLVQAGHPHPFLQRADGRIERVGRGGLPVGVLEGARYDEIEVVLEAGDRMLIVSDGITDAAGARGELLGEEGLRAILQLNAPLTGHALLESMCWSVAAFASGERADDLSAVLIEHLPPAPVLPGPGGGPG</sequence>
<reference evidence="6" key="1">
    <citation type="submission" date="2016-10" db="EMBL/GenBank/DDBJ databases">
        <authorList>
            <person name="Varghese N."/>
            <person name="Submissions S."/>
        </authorList>
    </citation>
    <scope>NUCLEOTIDE SEQUENCE [LARGE SCALE GENOMIC DNA]</scope>
    <source>
        <strain evidence="6">CGMCC 1.7655</strain>
    </source>
</reference>
<evidence type="ECO:0000256" key="1">
    <source>
        <dbReference type="ARBA" id="ARBA00022801"/>
    </source>
</evidence>
<dbReference type="PROSITE" id="PS50110">
    <property type="entry name" value="RESPONSE_REGULATORY"/>
    <property type="match status" value="1"/>
</dbReference>
<feature type="modified residue" description="4-aspartylphosphate" evidence="2">
    <location>
        <position position="73"/>
    </location>
</feature>
<dbReference type="GO" id="GO:0000160">
    <property type="term" value="P:phosphorelay signal transduction system"/>
    <property type="evidence" value="ECO:0007669"/>
    <property type="project" value="InterPro"/>
</dbReference>
<dbReference type="EMBL" id="FNGE01000007">
    <property type="protein sequence ID" value="SDL21889.1"/>
    <property type="molecule type" value="Genomic_DNA"/>
</dbReference>
<dbReference type="STRING" id="525640.SAMN04487971_107197"/>
<dbReference type="GO" id="GO:0016791">
    <property type="term" value="F:phosphatase activity"/>
    <property type="evidence" value="ECO:0007669"/>
    <property type="project" value="TreeGrafter"/>
</dbReference>
<keyword evidence="2" id="KW-0597">Phosphoprotein</keyword>
<dbReference type="Gene3D" id="3.40.50.2300">
    <property type="match status" value="1"/>
</dbReference>
<dbReference type="SUPFAM" id="SSF52172">
    <property type="entry name" value="CheY-like"/>
    <property type="match status" value="1"/>
</dbReference>
<dbReference type="PANTHER" id="PTHR43156">
    <property type="entry name" value="STAGE II SPORULATION PROTEIN E-RELATED"/>
    <property type="match status" value="1"/>
</dbReference>
<dbReference type="RefSeq" id="WP_090755200.1">
    <property type="nucleotide sequence ID" value="NZ_FNGE01000007.1"/>
</dbReference>
<dbReference type="AlphaFoldDB" id="A0A1G9I9I7"/>
<dbReference type="Gene3D" id="3.60.40.10">
    <property type="entry name" value="PPM-type phosphatase domain"/>
    <property type="match status" value="1"/>
</dbReference>
<dbReference type="OrthoDB" id="9811749at2"/>
<evidence type="ECO:0000259" key="4">
    <source>
        <dbReference type="PROSITE" id="PS50110"/>
    </source>
</evidence>
<feature type="coiled-coil region" evidence="3">
    <location>
        <begin position="146"/>
        <end position="183"/>
    </location>
</feature>
<dbReference type="InterPro" id="IPR001789">
    <property type="entry name" value="Sig_transdc_resp-reg_receiver"/>
</dbReference>
<proteinExistence type="predicted"/>
<dbReference type="InterPro" id="IPR036457">
    <property type="entry name" value="PPM-type-like_dom_sf"/>
</dbReference>